<proteinExistence type="predicted"/>
<accession>A0A1I2HXR0</accession>
<dbReference type="STRING" id="380248.SAMN05216251_1121"/>
<dbReference type="EMBL" id="FONG01000012">
    <property type="protein sequence ID" value="SFF34243.1"/>
    <property type="molecule type" value="Genomic_DNA"/>
</dbReference>
<name>A0A1I2HXR0_9ACTN</name>
<feature type="compositionally biased region" description="Low complexity" evidence="1">
    <location>
        <begin position="173"/>
        <end position="208"/>
    </location>
</feature>
<reference evidence="2 3" key="1">
    <citation type="submission" date="2016-10" db="EMBL/GenBank/DDBJ databases">
        <authorList>
            <person name="de Groot N.N."/>
        </authorList>
    </citation>
    <scope>NUCLEOTIDE SEQUENCE [LARGE SCALE GENOMIC DNA]</scope>
    <source>
        <strain evidence="2 3">CGMCC 4.3510</strain>
    </source>
</reference>
<evidence type="ECO:0000313" key="3">
    <source>
        <dbReference type="Proteomes" id="UP000199323"/>
    </source>
</evidence>
<gene>
    <name evidence="2" type="ORF">SAMN05216251_1121</name>
</gene>
<protein>
    <submittedName>
        <fullName evidence="2">Uncharacterized protein</fullName>
    </submittedName>
</protein>
<dbReference type="AlphaFoldDB" id="A0A1I2HXR0"/>
<sequence>ARDSAAQVVKPANDAIELGSPYTETDASAGLAVLTGQSSKTLAEQQAALGQAKADQAAKASAQAAALAAAADADAKAAATAAADAAASAAKALISLNKARASAAEAATAAKAAVTAEQHTVTYNQQATDDAAAAAGASTTAAGYATDARASADAAEQDAATARNAASAAETDAATARGLADQAEADATTAEQAAANAQQAAKDAQDAAADAEEEKDNKRQSDQLSSGVTNGSSGIYLSYDLDDTMSSDGFCSGTHTGDGIGCEYTVKHHVTGTIMYFVAFCPVPDTLVAECIGDLDFRYLTMATVDITHEQKEHVDGLELTESVLIAIKDAMLGHIVGCAQSPSLGDCAWAALDISPVLLGTISKIVESMRAAVAAGESLDALQAAMEAQGVGRGVASGIADGAKVSEIVAEEMGKVKEIATARGTTLSAMGKDLWGMKDGSLALRTAEHVAKVKELRYTKDEIQKIYAAYKRVDEVSPTNPSANQRWQLMQYILDNWG</sequence>
<feature type="non-terminal residue" evidence="2">
    <location>
        <position position="1"/>
    </location>
</feature>
<organism evidence="2 3">
    <name type="scientific">Actinacidiphila alni</name>
    <dbReference type="NCBI Taxonomy" id="380248"/>
    <lineage>
        <taxon>Bacteria</taxon>
        <taxon>Bacillati</taxon>
        <taxon>Actinomycetota</taxon>
        <taxon>Actinomycetes</taxon>
        <taxon>Kitasatosporales</taxon>
        <taxon>Streptomycetaceae</taxon>
        <taxon>Actinacidiphila</taxon>
    </lineage>
</organism>
<dbReference type="Proteomes" id="UP000199323">
    <property type="component" value="Unassembled WGS sequence"/>
</dbReference>
<evidence type="ECO:0000313" key="2">
    <source>
        <dbReference type="EMBL" id="SFF34243.1"/>
    </source>
</evidence>
<keyword evidence="3" id="KW-1185">Reference proteome</keyword>
<evidence type="ECO:0000256" key="1">
    <source>
        <dbReference type="SAM" id="MobiDB-lite"/>
    </source>
</evidence>
<feature type="region of interest" description="Disordered" evidence="1">
    <location>
        <begin position="173"/>
        <end position="229"/>
    </location>
</feature>